<reference evidence="1" key="1">
    <citation type="submission" date="2020-02" db="EMBL/GenBank/DDBJ databases">
        <authorList>
            <person name="Meier V. D."/>
        </authorList>
    </citation>
    <scope>NUCLEOTIDE SEQUENCE</scope>
    <source>
        <strain evidence="1">AVDCRST_MAG95</strain>
    </source>
</reference>
<dbReference type="Pfam" id="PF20001">
    <property type="entry name" value="DUF6428"/>
    <property type="match status" value="1"/>
</dbReference>
<name>A0A6J4JGU6_9BACT</name>
<dbReference type="EMBL" id="CADCTJ010000994">
    <property type="protein sequence ID" value="CAA9278681.1"/>
    <property type="molecule type" value="Genomic_DNA"/>
</dbReference>
<proteinExistence type="predicted"/>
<protein>
    <submittedName>
        <fullName evidence="1">Uncharacterized protein</fullName>
    </submittedName>
</protein>
<gene>
    <name evidence="1" type="ORF">AVDCRST_MAG95-3162</name>
</gene>
<accession>A0A6J4JGU6</accession>
<dbReference type="InterPro" id="IPR045534">
    <property type="entry name" value="DUF6428"/>
</dbReference>
<sequence>MQLWEPAQQDSPREMKASKALSIIAIEEKALSLNPLGLIKIEFGNSQFDTRQMYPISFEAAGDNLMVKLSPDFTQCKAIGRGGSCGTNEQGEECCAPAAETLPVQLLTLNTRAVDCCTPGSGCC</sequence>
<dbReference type="AlphaFoldDB" id="A0A6J4JGU6"/>
<evidence type="ECO:0000313" key="1">
    <source>
        <dbReference type="EMBL" id="CAA9278681.1"/>
    </source>
</evidence>
<organism evidence="1">
    <name type="scientific">uncultured Adhaeribacter sp</name>
    <dbReference type="NCBI Taxonomy" id="448109"/>
    <lineage>
        <taxon>Bacteria</taxon>
        <taxon>Pseudomonadati</taxon>
        <taxon>Bacteroidota</taxon>
        <taxon>Cytophagia</taxon>
        <taxon>Cytophagales</taxon>
        <taxon>Hymenobacteraceae</taxon>
        <taxon>Adhaeribacter</taxon>
        <taxon>environmental samples</taxon>
    </lineage>
</organism>